<dbReference type="Gene3D" id="3.40.30.10">
    <property type="entry name" value="Glutaredoxin"/>
    <property type="match status" value="1"/>
</dbReference>
<dbReference type="InterPro" id="IPR036249">
    <property type="entry name" value="Thioredoxin-like_sf"/>
</dbReference>
<comment type="similarity">
    <text evidence="5">Belongs to the nucleoredoxin family.</text>
</comment>
<evidence type="ECO:0000259" key="8">
    <source>
        <dbReference type="PROSITE" id="PS51352"/>
    </source>
</evidence>
<evidence type="ECO:0000256" key="3">
    <source>
        <dbReference type="ARBA" id="ARBA00023002"/>
    </source>
</evidence>
<protein>
    <recommendedName>
        <fullName evidence="1">protein-disulfide reductase</fullName>
        <ecNumber evidence="1">1.8.1.8</ecNumber>
    </recommendedName>
</protein>
<dbReference type="SUPFAM" id="SSF52833">
    <property type="entry name" value="Thioredoxin-like"/>
    <property type="match status" value="1"/>
</dbReference>
<dbReference type="EMBL" id="CADEPM010000005">
    <property type="protein sequence ID" value="CAB3406170.1"/>
    <property type="molecule type" value="Genomic_DNA"/>
</dbReference>
<comment type="catalytic activity">
    <reaction evidence="7">
        <text>[protein]-dithiol + NADP(+) = [protein]-disulfide + NADPH + H(+)</text>
        <dbReference type="Rhea" id="RHEA:18753"/>
        <dbReference type="Rhea" id="RHEA-COMP:10593"/>
        <dbReference type="Rhea" id="RHEA-COMP:10594"/>
        <dbReference type="ChEBI" id="CHEBI:15378"/>
        <dbReference type="ChEBI" id="CHEBI:29950"/>
        <dbReference type="ChEBI" id="CHEBI:50058"/>
        <dbReference type="ChEBI" id="CHEBI:57783"/>
        <dbReference type="ChEBI" id="CHEBI:58349"/>
        <dbReference type="EC" id="1.8.1.8"/>
    </reaction>
</comment>
<sequence>MITEIAISEDNEVEALLEMIRFDTTQLKLKDGSFVNARDHIRGKIVVLYFSASWCNPCRQFTPLMKQLSEKIAETNQPIEVILVSKDYMRFQMEDYYEKAGFSFAVIPLKDPIIEKLMAAYNVAELPSCRVVDERGYLIDSDARFKVEQYNREKRQITELFDQWRHKQTAMCV</sequence>
<dbReference type="OrthoDB" id="189920at2759"/>
<keyword evidence="2" id="KW-0677">Repeat</keyword>
<dbReference type="PROSITE" id="PS51352">
    <property type="entry name" value="THIOREDOXIN_2"/>
    <property type="match status" value="1"/>
</dbReference>
<evidence type="ECO:0000256" key="1">
    <source>
        <dbReference type="ARBA" id="ARBA00012612"/>
    </source>
</evidence>
<evidence type="ECO:0000256" key="2">
    <source>
        <dbReference type="ARBA" id="ARBA00022737"/>
    </source>
</evidence>
<evidence type="ECO:0000256" key="7">
    <source>
        <dbReference type="ARBA" id="ARBA00047804"/>
    </source>
</evidence>
<dbReference type="InterPro" id="IPR012336">
    <property type="entry name" value="Thioredoxin-like_fold"/>
</dbReference>
<keyword evidence="3" id="KW-0560">Oxidoreductase</keyword>
<dbReference type="AlphaFoldDB" id="A0A8S1F2K6"/>
<accession>A0A8S1F2K6</accession>
<dbReference type="InterPro" id="IPR052259">
    <property type="entry name" value="Nucleoredoxin-like"/>
</dbReference>
<comment type="catalytic activity">
    <reaction evidence="6">
        <text>[protein]-dithiol + NAD(+) = [protein]-disulfide + NADH + H(+)</text>
        <dbReference type="Rhea" id="RHEA:18749"/>
        <dbReference type="Rhea" id="RHEA-COMP:10593"/>
        <dbReference type="Rhea" id="RHEA-COMP:10594"/>
        <dbReference type="ChEBI" id="CHEBI:15378"/>
        <dbReference type="ChEBI" id="CHEBI:29950"/>
        <dbReference type="ChEBI" id="CHEBI:50058"/>
        <dbReference type="ChEBI" id="CHEBI:57540"/>
        <dbReference type="ChEBI" id="CHEBI:57945"/>
        <dbReference type="EC" id="1.8.1.8"/>
    </reaction>
</comment>
<gene>
    <name evidence="9" type="ORF">CBOVIS_LOCUS8280</name>
</gene>
<comment type="caution">
    <text evidence="9">The sequence shown here is derived from an EMBL/GenBank/DDBJ whole genome shotgun (WGS) entry which is preliminary data.</text>
</comment>
<keyword evidence="10" id="KW-1185">Reference proteome</keyword>
<organism evidence="9 10">
    <name type="scientific">Caenorhabditis bovis</name>
    <dbReference type="NCBI Taxonomy" id="2654633"/>
    <lineage>
        <taxon>Eukaryota</taxon>
        <taxon>Metazoa</taxon>
        <taxon>Ecdysozoa</taxon>
        <taxon>Nematoda</taxon>
        <taxon>Chromadorea</taxon>
        <taxon>Rhabditida</taxon>
        <taxon>Rhabditina</taxon>
        <taxon>Rhabditomorpha</taxon>
        <taxon>Rhabditoidea</taxon>
        <taxon>Rhabditidae</taxon>
        <taxon>Peloderinae</taxon>
        <taxon>Caenorhabditis</taxon>
    </lineage>
</organism>
<proteinExistence type="inferred from homology"/>
<dbReference type="PANTHER" id="PTHR13871">
    <property type="entry name" value="THIOREDOXIN"/>
    <property type="match status" value="1"/>
</dbReference>
<feature type="domain" description="Thioredoxin" evidence="8">
    <location>
        <begin position="13"/>
        <end position="166"/>
    </location>
</feature>
<evidence type="ECO:0000313" key="9">
    <source>
        <dbReference type="EMBL" id="CAB3406170.1"/>
    </source>
</evidence>
<dbReference type="EC" id="1.8.1.8" evidence="1"/>
<evidence type="ECO:0000256" key="5">
    <source>
        <dbReference type="ARBA" id="ARBA00025782"/>
    </source>
</evidence>
<dbReference type="Pfam" id="PF13905">
    <property type="entry name" value="Thioredoxin_8"/>
    <property type="match status" value="1"/>
</dbReference>
<name>A0A8S1F2K6_9PELO</name>
<evidence type="ECO:0000256" key="6">
    <source>
        <dbReference type="ARBA" id="ARBA00047388"/>
    </source>
</evidence>
<evidence type="ECO:0000313" key="10">
    <source>
        <dbReference type="Proteomes" id="UP000494206"/>
    </source>
</evidence>
<keyword evidence="4" id="KW-0520">NAD</keyword>
<dbReference type="InterPro" id="IPR013766">
    <property type="entry name" value="Thioredoxin_domain"/>
</dbReference>
<dbReference type="GO" id="GO:0047134">
    <property type="term" value="F:protein-disulfide reductase [NAD(P)H] activity"/>
    <property type="evidence" value="ECO:0007669"/>
    <property type="project" value="UniProtKB-EC"/>
</dbReference>
<reference evidence="9 10" key="1">
    <citation type="submission" date="2020-04" db="EMBL/GenBank/DDBJ databases">
        <authorList>
            <person name="Laetsch R D."/>
            <person name="Stevens L."/>
            <person name="Kumar S."/>
            <person name="Blaxter L. M."/>
        </authorList>
    </citation>
    <scope>NUCLEOTIDE SEQUENCE [LARGE SCALE GENOMIC DNA]</scope>
</reference>
<evidence type="ECO:0000256" key="4">
    <source>
        <dbReference type="ARBA" id="ARBA00023027"/>
    </source>
</evidence>
<dbReference type="PANTHER" id="PTHR13871:SF27">
    <property type="entry name" value="THIOREDOXIN DOMAIN-CONTAINING PROTEIN"/>
    <property type="match status" value="1"/>
</dbReference>
<dbReference type="Proteomes" id="UP000494206">
    <property type="component" value="Unassembled WGS sequence"/>
</dbReference>